<keyword evidence="2" id="KW-0662">Pyridine nucleotide biosynthesis</keyword>
<keyword evidence="4 9" id="KW-0378">Hydrolase</keyword>
<feature type="domain" description="Isochorismatase-like" evidence="8">
    <location>
        <begin position="3"/>
        <end position="199"/>
    </location>
</feature>
<evidence type="ECO:0000313" key="10">
    <source>
        <dbReference type="Proteomes" id="UP001262889"/>
    </source>
</evidence>
<dbReference type="EMBL" id="JAVRHQ010000003">
    <property type="protein sequence ID" value="MDT0642067.1"/>
    <property type="molecule type" value="Genomic_DNA"/>
</dbReference>
<dbReference type="GO" id="GO:0008936">
    <property type="term" value="F:nicotinamidase activity"/>
    <property type="evidence" value="ECO:0007669"/>
    <property type="project" value="UniProtKB-EC"/>
</dbReference>
<keyword evidence="10" id="KW-1185">Reference proteome</keyword>
<dbReference type="InterPro" id="IPR036380">
    <property type="entry name" value="Isochorismatase-like_sf"/>
</dbReference>
<comment type="caution">
    <text evidence="9">The sequence shown here is derived from an EMBL/GenBank/DDBJ whole genome shotgun (WGS) entry which is preliminary data.</text>
</comment>
<dbReference type="NCBIfam" id="NF008623">
    <property type="entry name" value="PRK11609.1"/>
    <property type="match status" value="1"/>
</dbReference>
<dbReference type="PANTHER" id="PTHR11080:SF2">
    <property type="entry name" value="LD05707P"/>
    <property type="match status" value="1"/>
</dbReference>
<organism evidence="9 10">
    <name type="scientific">Autumnicola tepida</name>
    <dbReference type="NCBI Taxonomy" id="3075595"/>
    <lineage>
        <taxon>Bacteria</taxon>
        <taxon>Pseudomonadati</taxon>
        <taxon>Bacteroidota</taxon>
        <taxon>Flavobacteriia</taxon>
        <taxon>Flavobacteriales</taxon>
        <taxon>Flavobacteriaceae</taxon>
        <taxon>Autumnicola</taxon>
    </lineage>
</organism>
<dbReference type="CDD" id="cd01011">
    <property type="entry name" value="nicotinamidase"/>
    <property type="match status" value="1"/>
</dbReference>
<evidence type="ECO:0000256" key="2">
    <source>
        <dbReference type="ARBA" id="ARBA00022642"/>
    </source>
</evidence>
<proteinExistence type="inferred from homology"/>
<reference evidence="9 10" key="1">
    <citation type="submission" date="2023-09" db="EMBL/GenBank/DDBJ databases">
        <authorList>
            <person name="Rey-Velasco X."/>
        </authorList>
    </citation>
    <scope>NUCLEOTIDE SEQUENCE [LARGE SCALE GENOMIC DNA]</scope>
    <source>
        <strain evidence="9 10">F363</strain>
    </source>
</reference>
<dbReference type="InterPro" id="IPR000868">
    <property type="entry name" value="Isochorismatase-like_dom"/>
</dbReference>
<evidence type="ECO:0000256" key="5">
    <source>
        <dbReference type="ARBA" id="ARBA00037900"/>
    </source>
</evidence>
<gene>
    <name evidence="9" type="primary">pncA</name>
    <name evidence="9" type="ORF">RM553_04400</name>
</gene>
<name>A0ABU3C6U3_9FLAO</name>
<evidence type="ECO:0000256" key="6">
    <source>
        <dbReference type="ARBA" id="ARBA00039017"/>
    </source>
</evidence>
<dbReference type="Pfam" id="PF00857">
    <property type="entry name" value="Isochorismatase"/>
    <property type="match status" value="1"/>
</dbReference>
<dbReference type="RefSeq" id="WP_311533739.1">
    <property type="nucleotide sequence ID" value="NZ_JAVRHQ010000003.1"/>
</dbReference>
<accession>A0ABU3C6U3</accession>
<dbReference type="InterPro" id="IPR052347">
    <property type="entry name" value="Isochorismatase_Nicotinamidase"/>
</dbReference>
<evidence type="ECO:0000256" key="4">
    <source>
        <dbReference type="ARBA" id="ARBA00022801"/>
    </source>
</evidence>
<dbReference type="EC" id="3.5.1.19" evidence="6"/>
<evidence type="ECO:0000256" key="1">
    <source>
        <dbReference type="ARBA" id="ARBA00006336"/>
    </source>
</evidence>
<comment type="similarity">
    <text evidence="1">Belongs to the isochorismatase family.</text>
</comment>
<evidence type="ECO:0000259" key="8">
    <source>
        <dbReference type="Pfam" id="PF00857"/>
    </source>
</evidence>
<dbReference type="SUPFAM" id="SSF52499">
    <property type="entry name" value="Isochorismatase-like hydrolases"/>
    <property type="match status" value="1"/>
</dbReference>
<dbReference type="PANTHER" id="PTHR11080">
    <property type="entry name" value="PYRAZINAMIDASE/NICOTINAMIDASE"/>
    <property type="match status" value="1"/>
</dbReference>
<protein>
    <recommendedName>
        <fullName evidence="6">nicotinamidase</fullName>
        <ecNumber evidence="6">3.5.1.19</ecNumber>
    </recommendedName>
    <alternativeName>
        <fullName evidence="7">Nicotinamide deamidase</fullName>
    </alternativeName>
</protein>
<sequence>MKALLIIDVQNDFMPGGALAVPEGDKIVPIINRLQEKFDLVIATQDWHPKEHASFAKSHPGKKEFEKIDLDGIEQILWPEHCVQNSEGAAFHKNLKTSKIEAIFRKGTNPGIDSYSGFYDNAHLKSTGLSGYLKEKGVKEIYFCGLAAEFCVFFSVKDALKEGFSATLIEDATRALDNAEFEEAKQEIIENGGKIVDSETIAF</sequence>
<evidence type="ECO:0000313" key="9">
    <source>
        <dbReference type="EMBL" id="MDT0642067.1"/>
    </source>
</evidence>
<dbReference type="Gene3D" id="3.40.50.850">
    <property type="entry name" value="Isochorismatase-like"/>
    <property type="match status" value="1"/>
</dbReference>
<evidence type="ECO:0000256" key="7">
    <source>
        <dbReference type="ARBA" id="ARBA00043224"/>
    </source>
</evidence>
<dbReference type="Proteomes" id="UP001262889">
    <property type="component" value="Unassembled WGS sequence"/>
</dbReference>
<comment type="pathway">
    <text evidence="5">Cofactor biosynthesis; nicotinate biosynthesis; nicotinate from nicotinamide: step 1/1.</text>
</comment>
<evidence type="ECO:0000256" key="3">
    <source>
        <dbReference type="ARBA" id="ARBA00022723"/>
    </source>
</evidence>
<keyword evidence="3" id="KW-0479">Metal-binding</keyword>